<dbReference type="CDD" id="cd02440">
    <property type="entry name" value="AdoMet_MTases"/>
    <property type="match status" value="1"/>
</dbReference>
<keyword evidence="2" id="KW-0808">Transferase</keyword>
<dbReference type="Proteomes" id="UP000717364">
    <property type="component" value="Unassembled WGS sequence"/>
</dbReference>
<evidence type="ECO:0000259" key="1">
    <source>
        <dbReference type="Pfam" id="PF13649"/>
    </source>
</evidence>
<organism evidence="2 3">
    <name type="scientific">Leptothoe spongobia TAU-MAC 1115</name>
    <dbReference type="NCBI Taxonomy" id="1967444"/>
    <lineage>
        <taxon>Bacteria</taxon>
        <taxon>Bacillati</taxon>
        <taxon>Cyanobacteriota</taxon>
        <taxon>Cyanophyceae</taxon>
        <taxon>Nodosilineales</taxon>
        <taxon>Cymatolegaceae</taxon>
        <taxon>Leptothoe</taxon>
        <taxon>Leptothoe spongobia</taxon>
    </lineage>
</organism>
<gene>
    <name evidence="2" type="ORF">IXB50_21485</name>
</gene>
<dbReference type="Gene3D" id="3.40.50.150">
    <property type="entry name" value="Vaccinia Virus protein VP39"/>
    <property type="match status" value="1"/>
</dbReference>
<dbReference type="InterPro" id="IPR041698">
    <property type="entry name" value="Methyltransf_25"/>
</dbReference>
<proteinExistence type="predicted"/>
<accession>A0A947DIR2</accession>
<dbReference type="GO" id="GO:0032259">
    <property type="term" value="P:methylation"/>
    <property type="evidence" value="ECO:0007669"/>
    <property type="project" value="UniProtKB-KW"/>
</dbReference>
<name>A0A947DIR2_9CYAN</name>
<evidence type="ECO:0000313" key="2">
    <source>
        <dbReference type="EMBL" id="MBT9317992.1"/>
    </source>
</evidence>
<reference evidence="2" key="1">
    <citation type="submission" date="2020-11" db="EMBL/GenBank/DDBJ databases">
        <authorList>
            <person name="Konstantinou D."/>
            <person name="Gkelis S."/>
            <person name="Popin R."/>
            <person name="Fewer D."/>
            <person name="Sivonen K."/>
        </authorList>
    </citation>
    <scope>NUCLEOTIDE SEQUENCE</scope>
    <source>
        <strain evidence="2">TAU-MAC 1115</strain>
    </source>
</reference>
<sequence>MYNQTFWNERYITEKYLYGKEANTFLAENVDLLSGPVLSLSEGEGRNAVFMASQGLNVLGVDCSEVGLEKAQLLAKSKGVAIETEVADLAHYQPKEHHYGSVVSISAHLPSSIRLRLYPLVEAALKPNGLVLLEAYSENQLAKDTGGPKDIDMLMSVAKLRQEFPNLTPILAQEIEREVCEGDGHTGMASVVQFIARKEA</sequence>
<dbReference type="AlphaFoldDB" id="A0A947DIR2"/>
<keyword evidence="3" id="KW-1185">Reference proteome</keyword>
<dbReference type="SUPFAM" id="SSF53335">
    <property type="entry name" value="S-adenosyl-L-methionine-dependent methyltransferases"/>
    <property type="match status" value="1"/>
</dbReference>
<evidence type="ECO:0000313" key="3">
    <source>
        <dbReference type="Proteomes" id="UP000717364"/>
    </source>
</evidence>
<comment type="caution">
    <text evidence="2">The sequence shown here is derived from an EMBL/GenBank/DDBJ whole genome shotgun (WGS) entry which is preliminary data.</text>
</comment>
<dbReference type="EMBL" id="JADOES010000071">
    <property type="protein sequence ID" value="MBT9317992.1"/>
    <property type="molecule type" value="Genomic_DNA"/>
</dbReference>
<dbReference type="GO" id="GO:0008168">
    <property type="term" value="F:methyltransferase activity"/>
    <property type="evidence" value="ECO:0007669"/>
    <property type="project" value="UniProtKB-KW"/>
</dbReference>
<protein>
    <submittedName>
        <fullName evidence="2">Class I SAM-dependent methyltransferase</fullName>
    </submittedName>
</protein>
<dbReference type="InterPro" id="IPR029063">
    <property type="entry name" value="SAM-dependent_MTases_sf"/>
</dbReference>
<feature type="domain" description="Methyltransferase" evidence="1">
    <location>
        <begin position="37"/>
        <end position="129"/>
    </location>
</feature>
<keyword evidence="2" id="KW-0489">Methyltransferase</keyword>
<reference evidence="2" key="2">
    <citation type="journal article" date="2021" name="Mar. Drugs">
        <title>Genome Reduction and Secondary Metabolism of the Marine Sponge-Associated Cyanobacterium Leptothoe.</title>
        <authorList>
            <person name="Konstantinou D."/>
            <person name="Popin R.V."/>
            <person name="Fewer D.P."/>
            <person name="Sivonen K."/>
            <person name="Gkelis S."/>
        </authorList>
    </citation>
    <scope>NUCLEOTIDE SEQUENCE</scope>
    <source>
        <strain evidence="2">TAU-MAC 1115</strain>
    </source>
</reference>
<dbReference type="Pfam" id="PF13649">
    <property type="entry name" value="Methyltransf_25"/>
    <property type="match status" value="1"/>
</dbReference>